<evidence type="ECO:0000256" key="1">
    <source>
        <dbReference type="SAM" id="MobiDB-lite"/>
    </source>
</evidence>
<organism evidence="2 3">
    <name type="scientific">Electrophorus electricus</name>
    <name type="common">Electric eel</name>
    <name type="synonym">Gymnotus electricus</name>
    <dbReference type="NCBI Taxonomy" id="8005"/>
    <lineage>
        <taxon>Eukaryota</taxon>
        <taxon>Metazoa</taxon>
        <taxon>Chordata</taxon>
        <taxon>Craniata</taxon>
        <taxon>Vertebrata</taxon>
        <taxon>Euteleostomi</taxon>
        <taxon>Actinopterygii</taxon>
        <taxon>Neopterygii</taxon>
        <taxon>Teleostei</taxon>
        <taxon>Ostariophysi</taxon>
        <taxon>Gymnotiformes</taxon>
        <taxon>Gymnotoidei</taxon>
        <taxon>Gymnotidae</taxon>
        <taxon>Electrophorus</taxon>
    </lineage>
</organism>
<evidence type="ECO:0000313" key="2">
    <source>
        <dbReference type="Ensembl" id="ENSEEEP00000042236.2"/>
    </source>
</evidence>
<reference evidence="2" key="5">
    <citation type="submission" date="2025-09" db="UniProtKB">
        <authorList>
            <consortium name="Ensembl"/>
        </authorList>
    </citation>
    <scope>IDENTIFICATION</scope>
</reference>
<reference evidence="2" key="4">
    <citation type="submission" date="2025-08" db="UniProtKB">
        <authorList>
            <consortium name="Ensembl"/>
        </authorList>
    </citation>
    <scope>IDENTIFICATION</scope>
</reference>
<feature type="region of interest" description="Disordered" evidence="1">
    <location>
        <begin position="104"/>
        <end position="133"/>
    </location>
</feature>
<protein>
    <recommendedName>
        <fullName evidence="4">Actinodin3</fullName>
    </recommendedName>
</protein>
<dbReference type="Proteomes" id="UP000314983">
    <property type="component" value="Chromosome 1"/>
</dbReference>
<proteinExistence type="predicted"/>
<dbReference type="OMA" id="NVDPRWY"/>
<reference evidence="3" key="1">
    <citation type="journal article" date="2014" name="Science">
        <title>Nonhuman genetics. Genomic basis for the convergent evolution of electric organs.</title>
        <authorList>
            <person name="Gallant J.R."/>
            <person name="Traeger L.L."/>
            <person name="Volkening J.D."/>
            <person name="Moffett H."/>
            <person name="Chen P.H."/>
            <person name="Novina C.D."/>
            <person name="Phillips G.N.Jr."/>
            <person name="Anand R."/>
            <person name="Wells G.B."/>
            <person name="Pinch M."/>
            <person name="Guth R."/>
            <person name="Unguez G.A."/>
            <person name="Albert J.S."/>
            <person name="Zakon H.H."/>
            <person name="Samanta M.P."/>
            <person name="Sussman M.R."/>
        </authorList>
    </citation>
    <scope>NUCLEOTIDE SEQUENCE [LARGE SCALE GENOMIC DNA]</scope>
</reference>
<dbReference type="GeneTree" id="ENSGT00390000005067"/>
<dbReference type="STRING" id="8005.ENSEEEP00000042236"/>
<name>A0A4W4GXA5_ELEEL</name>
<dbReference type="Ensembl" id="ENSEEET00000042722.2">
    <property type="protein sequence ID" value="ENSEEEP00000042236.2"/>
    <property type="gene ID" value="ENSEEEG00000019948.2"/>
</dbReference>
<accession>A0A4W4GXA5</accession>
<reference evidence="3" key="2">
    <citation type="journal article" date="2017" name="Sci. Adv.">
        <title>A tail of two voltages: Proteomic comparison of the three electric organs of the electric eel.</title>
        <authorList>
            <person name="Traeger L.L."/>
            <person name="Sabat G."/>
            <person name="Barrett-Wilt G.A."/>
            <person name="Wells G.B."/>
            <person name="Sussman M.R."/>
        </authorList>
    </citation>
    <scope>NUCLEOTIDE SEQUENCE [LARGE SCALE GENOMIC DNA]</scope>
</reference>
<keyword evidence="3" id="KW-1185">Reference proteome</keyword>
<feature type="region of interest" description="Disordered" evidence="1">
    <location>
        <begin position="219"/>
        <end position="254"/>
    </location>
</feature>
<sequence>LSLPACVSELTPVRIAPEKANDFLSSLRPRRSLDPRWHRQPPDFQAYYRYYSSIGHTEGLYEIDRIRTLYQQMRHLEHVYGPNASYYQNKLGMPVLTPLPKCDPAKDKDCKTPPSSATEKVPAPASAPVKGPDVRPLSRADVIYLCNAKDPLCKPHIVYLPTGSVPVLCDPRYHPTCKLEDPPNSPTPKKSAPPPPAPIVYKAMEYDCDPYWDPDCLIDHPPRPIKRKAPPPPPKPEPEEEEEEQTPYPYYPNFQSELYDPIRYAYPPPNTDSSAPK</sequence>
<reference evidence="2" key="3">
    <citation type="submission" date="2020-05" db="EMBL/GenBank/DDBJ databases">
        <title>Electrophorus electricus (electric eel) genome, fEleEle1, primary haplotype.</title>
        <authorList>
            <person name="Myers G."/>
            <person name="Meyer A."/>
            <person name="Fedrigo O."/>
            <person name="Formenti G."/>
            <person name="Rhie A."/>
            <person name="Tracey A."/>
            <person name="Sims Y."/>
            <person name="Jarvis E.D."/>
        </authorList>
    </citation>
    <scope>NUCLEOTIDE SEQUENCE [LARGE SCALE GENOMIC DNA]</scope>
</reference>
<feature type="compositionally biased region" description="Pro residues" evidence="1">
    <location>
        <begin position="183"/>
        <end position="198"/>
    </location>
</feature>
<evidence type="ECO:0008006" key="4">
    <source>
        <dbReference type="Google" id="ProtNLM"/>
    </source>
</evidence>
<feature type="region of interest" description="Disordered" evidence="1">
    <location>
        <begin position="179"/>
        <end position="198"/>
    </location>
</feature>
<evidence type="ECO:0000313" key="3">
    <source>
        <dbReference type="Proteomes" id="UP000314983"/>
    </source>
</evidence>
<dbReference type="AlphaFoldDB" id="A0A4W4GXA5"/>